<dbReference type="Gene3D" id="2.30.110.10">
    <property type="entry name" value="Electron Transport, Fmn-binding Protein, Chain A"/>
    <property type="match status" value="1"/>
</dbReference>
<gene>
    <name evidence="2" type="ORF">KTA_38710</name>
</gene>
<organism evidence="2">
    <name type="scientific">Thermogemmatispora argillosa</name>
    <dbReference type="NCBI Taxonomy" id="2045280"/>
    <lineage>
        <taxon>Bacteria</taxon>
        <taxon>Bacillati</taxon>
        <taxon>Chloroflexota</taxon>
        <taxon>Ktedonobacteria</taxon>
        <taxon>Thermogemmatisporales</taxon>
        <taxon>Thermogemmatisporaceae</taxon>
        <taxon>Thermogemmatispora</taxon>
    </lineage>
</organism>
<evidence type="ECO:0000313" key="2">
    <source>
        <dbReference type="EMBL" id="BBH95672.1"/>
    </source>
</evidence>
<name>A0A455T885_9CHLR</name>
<protein>
    <recommendedName>
        <fullName evidence="1">Pyridoxamine 5'-phosphate oxidase N-terminal domain-containing protein</fullName>
    </recommendedName>
</protein>
<dbReference type="InterPro" id="IPR011576">
    <property type="entry name" value="Pyridox_Oxase_N"/>
</dbReference>
<dbReference type="EMBL" id="AP019377">
    <property type="protein sequence ID" value="BBH95672.1"/>
    <property type="molecule type" value="Genomic_DNA"/>
</dbReference>
<sequence length="168" mass="19017">MGTTIMDVQDEARLRATINEFLARHDTLAIATEDNGQPYVTRVFYAEEPLSEERNTLTLYCTFILTSRKLANLQRNPRAGIFIGPEEPTTWLEATAEAHFITDEQASAAVRERLIRKSQAAASFIARLPVQALTLEVRWLRITDLTELPRQTEATFPLQPRPVGPTTY</sequence>
<evidence type="ECO:0000259" key="1">
    <source>
        <dbReference type="Pfam" id="PF01243"/>
    </source>
</evidence>
<dbReference type="Pfam" id="PF01243">
    <property type="entry name" value="PNPOx_N"/>
    <property type="match status" value="1"/>
</dbReference>
<feature type="domain" description="Pyridoxamine 5'-phosphate oxidase N-terminal" evidence="1">
    <location>
        <begin position="16"/>
        <end position="137"/>
    </location>
</feature>
<dbReference type="AlphaFoldDB" id="A0A455T885"/>
<proteinExistence type="predicted"/>
<dbReference type="InterPro" id="IPR012349">
    <property type="entry name" value="Split_barrel_FMN-bd"/>
</dbReference>
<accession>A0A455T885</accession>
<reference evidence="2" key="1">
    <citation type="submission" date="2018-12" db="EMBL/GenBank/DDBJ databases">
        <title>Novel natural products biosynthetic potential of the class Ktedonobacteria.</title>
        <authorList>
            <person name="Zheng Y."/>
            <person name="Saitou A."/>
            <person name="Wang C.M."/>
            <person name="Toyoda A."/>
            <person name="Minakuchi Y."/>
            <person name="Sekiguchi Y."/>
            <person name="Ueda K."/>
            <person name="Takano H."/>
            <person name="Sakai Y."/>
            <person name="Yokota A."/>
            <person name="Yabe S."/>
        </authorList>
    </citation>
    <scope>NUCLEOTIDE SEQUENCE</scope>
    <source>
        <strain evidence="2">A3-2</strain>
    </source>
</reference>
<dbReference type="SUPFAM" id="SSF50475">
    <property type="entry name" value="FMN-binding split barrel"/>
    <property type="match status" value="1"/>
</dbReference>